<evidence type="ECO:0000256" key="2">
    <source>
        <dbReference type="ARBA" id="ARBA00022679"/>
    </source>
</evidence>
<sequence length="448" mass="50793">MFTSAARSTPWICRSCATKTSECTKRFQSTSALQFYQNRQLELYASKEAKRLTLRQLVFFGRSMNEERLIQSANYVRTELPVRIAHRIRDLQTLPYVVVTQEGVARVYELYWSAFEKFRRYPEIKTMSDNEAFCTFLQNILEDHATVIPSLSLGLSLSSPYLPPDELDSFMRRMLVSRISRRVLAEHHIALSNHVAGRSALPGEGNVGIIDTTLNVSESIRKCVKFLRERPFDLEDDQVVVQDEDRAWPDVLVEGHLNTKFSYIKEHLEYIVFELLKNSMRATGLKHQDKPVLPPILATIAASTDEIGIRISDQGGGLVIPYITSPSDLFSFSHIRNAARLETSRIGALRTVSSSKHGMKATMNEQMQWWKRRQRDSAPTLRADAPIEDIEMEAGVAPHPRIGIGLPMSNIFARYFGGSLELVSLDGWGTDVYVRLPKLGTNLEGIEL</sequence>
<dbReference type="InterPro" id="IPR018955">
    <property type="entry name" value="BCDHK/PDK_N"/>
</dbReference>
<dbReference type="Proteomes" id="UP000076761">
    <property type="component" value="Unassembled WGS sequence"/>
</dbReference>
<keyword evidence="3 7" id="KW-0547">Nucleotide-binding</keyword>
<comment type="subcellular location">
    <subcellularLocation>
        <location evidence="7">Mitochondrion matrix</location>
    </subcellularLocation>
</comment>
<dbReference type="Pfam" id="PF10436">
    <property type="entry name" value="BCDHK_Adom3"/>
    <property type="match status" value="1"/>
</dbReference>
<evidence type="ECO:0000313" key="10">
    <source>
        <dbReference type="Proteomes" id="UP000076761"/>
    </source>
</evidence>
<dbReference type="InterPro" id="IPR036890">
    <property type="entry name" value="HATPase_C_sf"/>
</dbReference>
<keyword evidence="10" id="KW-1185">Reference proteome</keyword>
<dbReference type="GO" id="GO:0005524">
    <property type="term" value="F:ATP binding"/>
    <property type="evidence" value="ECO:0007669"/>
    <property type="project" value="UniProtKB-UniRule"/>
</dbReference>
<keyword evidence="2 7" id="KW-0808">Transferase</keyword>
<dbReference type="AlphaFoldDB" id="A0A165RZL0"/>
<proteinExistence type="inferred from homology"/>
<evidence type="ECO:0000256" key="6">
    <source>
        <dbReference type="ARBA" id="ARBA00023128"/>
    </source>
</evidence>
<protein>
    <recommendedName>
        <fullName evidence="7">Protein-serine/threonine kinase</fullName>
        <ecNumber evidence="7">2.7.11.-</ecNumber>
    </recommendedName>
</protein>
<dbReference type="InterPro" id="IPR036784">
    <property type="entry name" value="AK/P_DHK_N_sf"/>
</dbReference>
<organism evidence="9 10">
    <name type="scientific">Neolentinus lepideus HHB14362 ss-1</name>
    <dbReference type="NCBI Taxonomy" id="1314782"/>
    <lineage>
        <taxon>Eukaryota</taxon>
        <taxon>Fungi</taxon>
        <taxon>Dikarya</taxon>
        <taxon>Basidiomycota</taxon>
        <taxon>Agaricomycotina</taxon>
        <taxon>Agaricomycetes</taxon>
        <taxon>Gloeophyllales</taxon>
        <taxon>Gloeophyllaceae</taxon>
        <taxon>Neolentinus</taxon>
    </lineage>
</organism>
<gene>
    <name evidence="9" type="ORF">NEOLEDRAFT_1067382</name>
</gene>
<dbReference type="EC" id="2.7.11.-" evidence="7"/>
<dbReference type="EMBL" id="KV425577">
    <property type="protein sequence ID" value="KZT24472.1"/>
    <property type="molecule type" value="Genomic_DNA"/>
</dbReference>
<dbReference type="InterPro" id="IPR039028">
    <property type="entry name" value="BCKD/PDK"/>
</dbReference>
<evidence type="ECO:0000256" key="5">
    <source>
        <dbReference type="ARBA" id="ARBA00022840"/>
    </source>
</evidence>
<evidence type="ECO:0000259" key="8">
    <source>
        <dbReference type="Pfam" id="PF10436"/>
    </source>
</evidence>
<evidence type="ECO:0000313" key="9">
    <source>
        <dbReference type="EMBL" id="KZT24472.1"/>
    </source>
</evidence>
<dbReference type="STRING" id="1314782.A0A165RZL0"/>
<accession>A0A165RZL0</accession>
<dbReference type="Gene3D" id="1.20.140.20">
    <property type="entry name" value="Alpha-ketoacid/pyruvate dehydrogenase kinase, N-terminal domain"/>
    <property type="match status" value="1"/>
</dbReference>
<dbReference type="SUPFAM" id="SSF55874">
    <property type="entry name" value="ATPase domain of HSP90 chaperone/DNA topoisomerase II/histidine kinase"/>
    <property type="match status" value="1"/>
</dbReference>
<name>A0A165RZL0_9AGAM</name>
<evidence type="ECO:0000256" key="7">
    <source>
        <dbReference type="RuleBase" id="RU366032"/>
    </source>
</evidence>
<dbReference type="InParanoid" id="A0A165RZL0"/>
<dbReference type="GO" id="GO:0004740">
    <property type="term" value="F:pyruvate dehydrogenase (acetyl-transferring) kinase activity"/>
    <property type="evidence" value="ECO:0007669"/>
    <property type="project" value="TreeGrafter"/>
</dbReference>
<comment type="similarity">
    <text evidence="1 7">Belongs to the PDK/BCKDK protein kinase family.</text>
</comment>
<evidence type="ECO:0000256" key="1">
    <source>
        <dbReference type="ARBA" id="ARBA00006155"/>
    </source>
</evidence>
<evidence type="ECO:0000256" key="3">
    <source>
        <dbReference type="ARBA" id="ARBA00022741"/>
    </source>
</evidence>
<dbReference type="PANTHER" id="PTHR11947">
    <property type="entry name" value="PYRUVATE DEHYDROGENASE KINASE"/>
    <property type="match status" value="1"/>
</dbReference>
<dbReference type="GO" id="GO:0010906">
    <property type="term" value="P:regulation of glucose metabolic process"/>
    <property type="evidence" value="ECO:0007669"/>
    <property type="project" value="TreeGrafter"/>
</dbReference>
<feature type="domain" description="Branched-chain alpha-ketoacid dehydrogenase kinase/Pyruvate dehydrogenase kinase N-terminal" evidence="8">
    <location>
        <begin position="51"/>
        <end position="211"/>
    </location>
</feature>
<evidence type="ECO:0000256" key="4">
    <source>
        <dbReference type="ARBA" id="ARBA00022777"/>
    </source>
</evidence>
<dbReference type="SUPFAM" id="SSF69012">
    <property type="entry name" value="alpha-ketoacid dehydrogenase kinase, N-terminal domain"/>
    <property type="match status" value="1"/>
</dbReference>
<keyword evidence="4 7" id="KW-0418">Kinase</keyword>
<dbReference type="PANTHER" id="PTHR11947:SF25">
    <property type="entry name" value="[PYRUVATE DEHYDROGENASE (ACETYL-TRANSFERRING)] KINASE 2, MITOCHONDRIAL"/>
    <property type="match status" value="1"/>
</dbReference>
<dbReference type="OrthoDB" id="3264224at2759"/>
<reference evidence="9 10" key="1">
    <citation type="journal article" date="2016" name="Mol. Biol. Evol.">
        <title>Comparative Genomics of Early-Diverging Mushroom-Forming Fungi Provides Insights into the Origins of Lignocellulose Decay Capabilities.</title>
        <authorList>
            <person name="Nagy L.G."/>
            <person name="Riley R."/>
            <person name="Tritt A."/>
            <person name="Adam C."/>
            <person name="Daum C."/>
            <person name="Floudas D."/>
            <person name="Sun H."/>
            <person name="Yadav J.S."/>
            <person name="Pangilinan J."/>
            <person name="Larsson K.H."/>
            <person name="Matsuura K."/>
            <person name="Barry K."/>
            <person name="Labutti K."/>
            <person name="Kuo R."/>
            <person name="Ohm R.A."/>
            <person name="Bhattacharya S.S."/>
            <person name="Shirouzu T."/>
            <person name="Yoshinaga Y."/>
            <person name="Martin F.M."/>
            <person name="Grigoriev I.V."/>
            <person name="Hibbett D.S."/>
        </authorList>
    </citation>
    <scope>NUCLEOTIDE SEQUENCE [LARGE SCALE GENOMIC DNA]</scope>
    <source>
        <strain evidence="9 10">HHB14362 ss-1</strain>
    </source>
</reference>
<keyword evidence="6 7" id="KW-0496">Mitochondrion</keyword>
<keyword evidence="5 7" id="KW-0067">ATP-binding</keyword>
<dbReference type="GO" id="GO:0005759">
    <property type="term" value="C:mitochondrial matrix"/>
    <property type="evidence" value="ECO:0007669"/>
    <property type="project" value="UniProtKB-SubCell"/>
</dbReference>
<dbReference type="Gene3D" id="3.30.565.10">
    <property type="entry name" value="Histidine kinase-like ATPase, C-terminal domain"/>
    <property type="match status" value="1"/>
</dbReference>